<reference evidence="2 3" key="1">
    <citation type="journal article" date="2019" name="Sci. Rep.">
        <title>Orb-weaving spider Araneus ventricosus genome elucidates the spidroin gene catalogue.</title>
        <authorList>
            <person name="Kono N."/>
            <person name="Nakamura H."/>
            <person name="Ohtoshi R."/>
            <person name="Moran D.A.P."/>
            <person name="Shinohara A."/>
            <person name="Yoshida Y."/>
            <person name="Fujiwara M."/>
            <person name="Mori M."/>
            <person name="Tomita M."/>
            <person name="Arakawa K."/>
        </authorList>
    </citation>
    <scope>NUCLEOTIDE SEQUENCE [LARGE SCALE GENOMIC DNA]</scope>
</reference>
<organism evidence="2 3">
    <name type="scientific">Araneus ventricosus</name>
    <name type="common">Orbweaver spider</name>
    <name type="synonym">Epeira ventricosa</name>
    <dbReference type="NCBI Taxonomy" id="182803"/>
    <lineage>
        <taxon>Eukaryota</taxon>
        <taxon>Metazoa</taxon>
        <taxon>Ecdysozoa</taxon>
        <taxon>Arthropoda</taxon>
        <taxon>Chelicerata</taxon>
        <taxon>Arachnida</taxon>
        <taxon>Araneae</taxon>
        <taxon>Araneomorphae</taxon>
        <taxon>Entelegynae</taxon>
        <taxon>Araneoidea</taxon>
        <taxon>Araneidae</taxon>
        <taxon>Araneus</taxon>
    </lineage>
</organism>
<keyword evidence="3" id="KW-1185">Reference proteome</keyword>
<feature type="region of interest" description="Disordered" evidence="1">
    <location>
        <begin position="56"/>
        <end position="94"/>
    </location>
</feature>
<accession>A0A4Y2HLG4</accession>
<feature type="compositionally biased region" description="Polar residues" evidence="1">
    <location>
        <begin position="61"/>
        <end position="87"/>
    </location>
</feature>
<dbReference type="AlphaFoldDB" id="A0A4Y2HLG4"/>
<evidence type="ECO:0000313" key="3">
    <source>
        <dbReference type="Proteomes" id="UP000499080"/>
    </source>
</evidence>
<proteinExistence type="predicted"/>
<dbReference type="EMBL" id="BGPR01002007">
    <property type="protein sequence ID" value="GBM66090.1"/>
    <property type="molecule type" value="Genomic_DNA"/>
</dbReference>
<name>A0A4Y2HLG4_ARAVE</name>
<protein>
    <submittedName>
        <fullName evidence="2">Uncharacterized protein</fullName>
    </submittedName>
</protein>
<gene>
    <name evidence="2" type="ORF">AVEN_169762_1</name>
</gene>
<sequence length="163" mass="18717">MPAKFNTNCFARRCLRETNQSSCYFFRRHTLQEGATKIQKTLFFLMAQRSSNRTQVEDKSSAITLDSPKTINPCQETQKSDASTTEAGQRVETRPILQTHRETNLSPLDKLCAGTKRKSLCSQMDQTASTKKDTHRAETLESDFRFVTRYTRSVYGVDRLTFN</sequence>
<evidence type="ECO:0000256" key="1">
    <source>
        <dbReference type="SAM" id="MobiDB-lite"/>
    </source>
</evidence>
<evidence type="ECO:0000313" key="2">
    <source>
        <dbReference type="EMBL" id="GBM66090.1"/>
    </source>
</evidence>
<comment type="caution">
    <text evidence="2">The sequence shown here is derived from an EMBL/GenBank/DDBJ whole genome shotgun (WGS) entry which is preliminary data.</text>
</comment>
<dbReference type="Proteomes" id="UP000499080">
    <property type="component" value="Unassembled WGS sequence"/>
</dbReference>